<evidence type="ECO:0000313" key="4">
    <source>
        <dbReference type="Proteomes" id="UP000000763"/>
    </source>
</evidence>
<dbReference type="AlphaFoldDB" id="Q7EZ55"/>
<protein>
    <submittedName>
        <fullName evidence="2">Uncharacterized protein</fullName>
    </submittedName>
</protein>
<dbReference type="EMBL" id="AP005103">
    <property type="protein sequence ID" value="BAC83718.1"/>
    <property type="molecule type" value="Genomic_DNA"/>
</dbReference>
<proteinExistence type="predicted"/>
<evidence type="ECO:0000313" key="3">
    <source>
        <dbReference type="EMBL" id="BAD31321.1"/>
    </source>
</evidence>
<evidence type="ECO:0000256" key="1">
    <source>
        <dbReference type="SAM" id="MobiDB-lite"/>
    </source>
</evidence>
<accession>Q7EZ55</accession>
<feature type="compositionally biased region" description="Basic and acidic residues" evidence="1">
    <location>
        <begin position="106"/>
        <end position="117"/>
    </location>
</feature>
<reference evidence="2" key="1">
    <citation type="submission" date="2002-04" db="EMBL/GenBank/DDBJ databases">
        <title>Oryza sativa nipponbare(GA3) genomic DNA, chromosome 7, BAC clone:OSJNBa0036M16.</title>
        <authorList>
            <person name="Sasaki T."/>
            <person name="Matsumoto T."/>
            <person name="Katayose Y."/>
        </authorList>
    </citation>
    <scope>NUCLEOTIDE SEQUENCE</scope>
</reference>
<reference evidence="3" key="2">
    <citation type="submission" date="2002-05" db="EMBL/GenBank/DDBJ databases">
        <title>Oryza sativa nipponbare(GA3) genomic DNA, chromosome 7, PAC clone:P0650C03.</title>
        <authorList>
            <person name="Sasaki T."/>
            <person name="Matsumoto T."/>
            <person name="Katayose Y."/>
        </authorList>
    </citation>
    <scope>NUCLEOTIDE SEQUENCE</scope>
</reference>
<dbReference type="Proteomes" id="UP000000763">
    <property type="component" value="Chromosome 7"/>
</dbReference>
<dbReference type="EMBL" id="AP005320">
    <property type="protein sequence ID" value="BAD31321.1"/>
    <property type="molecule type" value="Genomic_DNA"/>
</dbReference>
<reference evidence="4" key="4">
    <citation type="journal article" date="2008" name="Nucleic Acids Res.">
        <title>The rice annotation project database (RAP-DB): 2008 update.</title>
        <authorList>
            <consortium name="The rice annotation project (RAP)"/>
        </authorList>
    </citation>
    <scope>GENOME REANNOTATION</scope>
    <source>
        <strain evidence="4">cv. Nipponbare</strain>
    </source>
</reference>
<reference evidence="4" key="3">
    <citation type="journal article" date="2005" name="Nature">
        <title>The map-based sequence of the rice genome.</title>
        <authorList>
            <consortium name="International rice genome sequencing project (IRGSP)"/>
            <person name="Matsumoto T."/>
            <person name="Wu J."/>
            <person name="Kanamori H."/>
            <person name="Katayose Y."/>
            <person name="Fujisawa M."/>
            <person name="Namiki N."/>
            <person name="Mizuno H."/>
            <person name="Yamamoto K."/>
            <person name="Antonio B.A."/>
            <person name="Baba T."/>
            <person name="Sakata K."/>
            <person name="Nagamura Y."/>
            <person name="Aoki H."/>
            <person name="Arikawa K."/>
            <person name="Arita K."/>
            <person name="Bito T."/>
            <person name="Chiden Y."/>
            <person name="Fujitsuka N."/>
            <person name="Fukunaka R."/>
            <person name="Hamada M."/>
            <person name="Harada C."/>
            <person name="Hayashi A."/>
            <person name="Hijishita S."/>
            <person name="Honda M."/>
            <person name="Hosokawa S."/>
            <person name="Ichikawa Y."/>
            <person name="Idonuma A."/>
            <person name="Iijima M."/>
            <person name="Ikeda M."/>
            <person name="Ikeno M."/>
            <person name="Ito K."/>
            <person name="Ito S."/>
            <person name="Ito T."/>
            <person name="Ito Y."/>
            <person name="Ito Y."/>
            <person name="Iwabuchi A."/>
            <person name="Kamiya K."/>
            <person name="Karasawa W."/>
            <person name="Kurita K."/>
            <person name="Katagiri S."/>
            <person name="Kikuta A."/>
            <person name="Kobayashi H."/>
            <person name="Kobayashi N."/>
            <person name="Machita K."/>
            <person name="Maehara T."/>
            <person name="Masukawa M."/>
            <person name="Mizubayashi T."/>
            <person name="Mukai Y."/>
            <person name="Nagasaki H."/>
            <person name="Nagata Y."/>
            <person name="Naito S."/>
            <person name="Nakashima M."/>
            <person name="Nakama Y."/>
            <person name="Nakamichi Y."/>
            <person name="Nakamura M."/>
            <person name="Meguro A."/>
            <person name="Negishi M."/>
            <person name="Ohta I."/>
            <person name="Ohta T."/>
            <person name="Okamoto M."/>
            <person name="Ono N."/>
            <person name="Saji S."/>
            <person name="Sakaguchi M."/>
            <person name="Sakai K."/>
            <person name="Shibata M."/>
            <person name="Shimokawa T."/>
            <person name="Song J."/>
            <person name="Takazaki Y."/>
            <person name="Terasawa K."/>
            <person name="Tsugane M."/>
            <person name="Tsuji K."/>
            <person name="Ueda S."/>
            <person name="Waki K."/>
            <person name="Yamagata H."/>
            <person name="Yamamoto M."/>
            <person name="Yamamoto S."/>
            <person name="Yamane H."/>
            <person name="Yoshiki S."/>
            <person name="Yoshihara R."/>
            <person name="Yukawa K."/>
            <person name="Zhong H."/>
            <person name="Yano M."/>
            <person name="Yuan Q."/>
            <person name="Ouyang S."/>
            <person name="Liu J."/>
            <person name="Jones K.M."/>
            <person name="Gansberger K."/>
            <person name="Moffat K."/>
            <person name="Hill J."/>
            <person name="Bera J."/>
            <person name="Fadrosh D."/>
            <person name="Jin S."/>
            <person name="Johri S."/>
            <person name="Kim M."/>
            <person name="Overton L."/>
            <person name="Reardon M."/>
            <person name="Tsitrin T."/>
            <person name="Vuong H."/>
            <person name="Weaver B."/>
            <person name="Ciecko A."/>
            <person name="Tallon L."/>
            <person name="Jackson J."/>
            <person name="Pai G."/>
            <person name="Aken S.V."/>
            <person name="Utterback T."/>
            <person name="Reidmuller S."/>
            <person name="Feldblyum T."/>
            <person name="Hsiao J."/>
            <person name="Zismann V."/>
            <person name="Iobst S."/>
            <person name="de Vazeille A.R."/>
            <person name="Buell C.R."/>
            <person name="Ying K."/>
            <person name="Li Y."/>
            <person name="Lu T."/>
            <person name="Huang Y."/>
            <person name="Zhao Q."/>
            <person name="Feng Q."/>
            <person name="Zhang L."/>
            <person name="Zhu J."/>
            <person name="Weng Q."/>
            <person name="Mu J."/>
            <person name="Lu Y."/>
            <person name="Fan D."/>
            <person name="Liu Y."/>
            <person name="Guan J."/>
            <person name="Zhang Y."/>
            <person name="Yu S."/>
            <person name="Liu X."/>
            <person name="Zhang Y."/>
            <person name="Hong G."/>
            <person name="Han B."/>
            <person name="Choisne N."/>
            <person name="Demange N."/>
            <person name="Orjeda G."/>
            <person name="Samain S."/>
            <person name="Cattolico L."/>
            <person name="Pelletier E."/>
            <person name="Couloux A."/>
            <person name="Segurens B."/>
            <person name="Wincker P."/>
            <person name="D'Hont A."/>
            <person name="Scarpelli C."/>
            <person name="Weissenbach J."/>
            <person name="Salanoubat M."/>
            <person name="Quetier F."/>
            <person name="Yu Y."/>
            <person name="Kim H.R."/>
            <person name="Rambo T."/>
            <person name="Currie J."/>
            <person name="Collura K."/>
            <person name="Luo M."/>
            <person name="Yang T."/>
            <person name="Ammiraju J.S.S."/>
            <person name="Engler F."/>
            <person name="Soderlund C."/>
            <person name="Wing R.A."/>
            <person name="Palmer L.E."/>
            <person name="de la Bastide M."/>
            <person name="Spiegel L."/>
            <person name="Nascimento L."/>
            <person name="Zutavern T."/>
            <person name="O'Shaughnessy A."/>
            <person name="Dike S."/>
            <person name="Dedhia N."/>
            <person name="Preston R."/>
            <person name="Balija V."/>
            <person name="McCombie W.R."/>
            <person name="Chow T."/>
            <person name="Chen H."/>
            <person name="Chung M."/>
            <person name="Chen C."/>
            <person name="Shaw J."/>
            <person name="Wu H."/>
            <person name="Hsiao K."/>
            <person name="Chao Y."/>
            <person name="Chu M."/>
            <person name="Cheng C."/>
            <person name="Hour A."/>
            <person name="Lee P."/>
            <person name="Lin S."/>
            <person name="Lin Y."/>
            <person name="Liou J."/>
            <person name="Liu S."/>
            <person name="Hsing Y."/>
            <person name="Raghuvanshi S."/>
            <person name="Mohanty A."/>
            <person name="Bharti A.K."/>
            <person name="Gaur A."/>
            <person name="Gupta V."/>
            <person name="Kumar D."/>
            <person name="Ravi V."/>
            <person name="Vij S."/>
            <person name="Kapur A."/>
            <person name="Khurana P."/>
            <person name="Khurana P."/>
            <person name="Khurana J.P."/>
            <person name="Tyagi A.K."/>
            <person name="Gaikwad K."/>
            <person name="Singh A."/>
            <person name="Dalal V."/>
            <person name="Srivastava S."/>
            <person name="Dixit A."/>
            <person name="Pal A.K."/>
            <person name="Ghazi I.A."/>
            <person name="Yadav M."/>
            <person name="Pandit A."/>
            <person name="Bhargava A."/>
            <person name="Sureshbabu K."/>
            <person name="Batra K."/>
            <person name="Sharma T.R."/>
            <person name="Mohapatra T."/>
            <person name="Singh N.K."/>
            <person name="Messing J."/>
            <person name="Nelson A.B."/>
            <person name="Fuks G."/>
            <person name="Kavchok S."/>
            <person name="Keizer G."/>
            <person name="Linton E."/>
            <person name="Llaca V."/>
            <person name="Song R."/>
            <person name="Tanyolac B."/>
            <person name="Young S."/>
            <person name="Ho-Il K."/>
            <person name="Hahn J.H."/>
            <person name="Sangsakoo G."/>
            <person name="Vanavichit A."/>
            <person name="de Mattos Luiz.A.T."/>
            <person name="Zimmer P.D."/>
            <person name="Malone G."/>
            <person name="Dellagostin O."/>
            <person name="de Oliveira A.C."/>
            <person name="Bevan M."/>
            <person name="Bancroft I."/>
            <person name="Minx P."/>
            <person name="Cordum H."/>
            <person name="Wilson R."/>
            <person name="Cheng Z."/>
            <person name="Jin W."/>
            <person name="Jiang J."/>
            <person name="Leong S.A."/>
            <person name="Iwama H."/>
            <person name="Gojobori T."/>
            <person name="Itoh T."/>
            <person name="Niimura Y."/>
            <person name="Fujii Y."/>
            <person name="Habara T."/>
            <person name="Sakai H."/>
            <person name="Sato Y."/>
            <person name="Wilson G."/>
            <person name="Kumar K."/>
            <person name="McCouch S."/>
            <person name="Juretic N."/>
            <person name="Hoen D."/>
            <person name="Wright S."/>
            <person name="Bruskiewich R."/>
            <person name="Bureau T."/>
            <person name="Miyao A."/>
            <person name="Hirochika H."/>
            <person name="Nishikawa T."/>
            <person name="Kadowaki K."/>
            <person name="Sugiura M."/>
            <person name="Burr B."/>
            <person name="Sasaki T."/>
        </authorList>
    </citation>
    <scope>NUCLEOTIDE SEQUENCE [LARGE SCALE GENOMIC DNA]</scope>
    <source>
        <strain evidence="4">cv. Nipponbare</strain>
    </source>
</reference>
<name>Q7EZ55_ORYSJ</name>
<feature type="region of interest" description="Disordered" evidence="1">
    <location>
        <begin position="92"/>
        <end position="124"/>
    </location>
</feature>
<evidence type="ECO:0000313" key="2">
    <source>
        <dbReference type="EMBL" id="BAC83718.1"/>
    </source>
</evidence>
<organism evidence="2 4">
    <name type="scientific">Oryza sativa subsp. japonica</name>
    <name type="common">Rice</name>
    <dbReference type="NCBI Taxonomy" id="39947"/>
    <lineage>
        <taxon>Eukaryota</taxon>
        <taxon>Viridiplantae</taxon>
        <taxon>Streptophyta</taxon>
        <taxon>Embryophyta</taxon>
        <taxon>Tracheophyta</taxon>
        <taxon>Spermatophyta</taxon>
        <taxon>Magnoliopsida</taxon>
        <taxon>Liliopsida</taxon>
        <taxon>Poales</taxon>
        <taxon>Poaceae</taxon>
        <taxon>BOP clade</taxon>
        <taxon>Oryzoideae</taxon>
        <taxon>Oryzeae</taxon>
        <taxon>Oryzinae</taxon>
        <taxon>Oryza</taxon>
        <taxon>Oryza sativa</taxon>
    </lineage>
</organism>
<gene>
    <name evidence="2" type="ORF">OSJNBa0036M16.112</name>
    <name evidence="3" type="ORF">P0650C03.27</name>
</gene>
<sequence>MTATLMEGDAHLSSSDDVIYGAAAYWIPGLAQRWPSIVADGEQRLLDVVDVGGAVDDEAEVLGVVVDIEDDLEDLALQDSMVVGTAAAAADERSRGGWRRGCNQRENYEHDSGERGGVRSQSSR</sequence>